<dbReference type="InterPro" id="IPR036812">
    <property type="entry name" value="NAD(P)_OxRdtase_dom_sf"/>
</dbReference>
<reference evidence="2" key="1">
    <citation type="submission" date="2018-05" db="EMBL/GenBank/DDBJ databases">
        <authorList>
            <person name="Lanie J.A."/>
            <person name="Ng W.-L."/>
            <person name="Kazmierczak K.M."/>
            <person name="Andrzejewski T.M."/>
            <person name="Davidsen T.M."/>
            <person name="Wayne K.J."/>
            <person name="Tettelin H."/>
            <person name="Glass J.I."/>
            <person name="Rusch D."/>
            <person name="Podicherti R."/>
            <person name="Tsui H.-C.T."/>
            <person name="Winkler M.E."/>
        </authorList>
    </citation>
    <scope>NUCLEOTIDE SEQUENCE</scope>
</reference>
<evidence type="ECO:0000313" key="2">
    <source>
        <dbReference type="EMBL" id="SVC82178.1"/>
    </source>
</evidence>
<proteinExistence type="predicted"/>
<dbReference type="InterPro" id="IPR053135">
    <property type="entry name" value="AKR2_Oxidoreductase"/>
</dbReference>
<dbReference type="PANTHER" id="PTHR43312">
    <property type="entry name" value="D-THREO-ALDOSE 1-DEHYDROGENASE"/>
    <property type="match status" value="1"/>
</dbReference>
<dbReference type="Pfam" id="PF00248">
    <property type="entry name" value="Aldo_ket_red"/>
    <property type="match status" value="1"/>
</dbReference>
<dbReference type="Gene3D" id="3.20.20.100">
    <property type="entry name" value="NADP-dependent oxidoreductase domain"/>
    <property type="match status" value="1"/>
</dbReference>
<organism evidence="2">
    <name type="scientific">marine metagenome</name>
    <dbReference type="NCBI Taxonomy" id="408172"/>
    <lineage>
        <taxon>unclassified sequences</taxon>
        <taxon>metagenomes</taxon>
        <taxon>ecological metagenomes</taxon>
    </lineage>
</organism>
<gene>
    <name evidence="2" type="ORF">METZ01_LOCUS335032</name>
</gene>
<dbReference type="InterPro" id="IPR023210">
    <property type="entry name" value="NADP_OxRdtase_dom"/>
</dbReference>
<dbReference type="EMBL" id="UINC01112911">
    <property type="protein sequence ID" value="SVC82178.1"/>
    <property type="molecule type" value="Genomic_DNA"/>
</dbReference>
<feature type="domain" description="NADP-dependent oxidoreductase" evidence="1">
    <location>
        <begin position="1"/>
        <end position="216"/>
    </location>
</feature>
<evidence type="ECO:0000259" key="1">
    <source>
        <dbReference type="Pfam" id="PF00248"/>
    </source>
</evidence>
<sequence>RECTEASLRRLGVEALDLTQLHCPPPAVIENGDVFEVMREQQTAGLIKNWGVSVESVEEGLLCLEQDGLASLQVIFNLFRRKPAEVLFEKAKAKNVAIIVRLPLASGLLSGKLSAASTFAENDHRGYNEDGQFFNVGETFAGLGLAKGCELADQLIPMVPDGMSMAAMALRWTLDFDAVSTIIPGASRVEQARANAAVSDLPPLSDELHDKLKSFYEDSVVENIRGLY</sequence>
<dbReference type="SUPFAM" id="SSF51430">
    <property type="entry name" value="NAD(P)-linked oxidoreductase"/>
    <property type="match status" value="1"/>
</dbReference>
<name>A0A382QB36_9ZZZZ</name>
<feature type="non-terminal residue" evidence="2">
    <location>
        <position position="1"/>
    </location>
</feature>
<dbReference type="AlphaFoldDB" id="A0A382QB36"/>
<protein>
    <recommendedName>
        <fullName evidence="1">NADP-dependent oxidoreductase domain-containing protein</fullName>
    </recommendedName>
</protein>
<dbReference type="PANTHER" id="PTHR43312:SF1">
    <property type="entry name" value="NADP-DEPENDENT OXIDOREDUCTASE DOMAIN-CONTAINING PROTEIN"/>
    <property type="match status" value="1"/>
</dbReference>
<accession>A0A382QB36</accession>